<name>A0A0L0BQ13_LUCCU</name>
<reference evidence="1 2" key="1">
    <citation type="journal article" date="2015" name="Nat. Commun.">
        <title>Lucilia cuprina genome unlocks parasitic fly biology to underpin future interventions.</title>
        <authorList>
            <person name="Anstead C.A."/>
            <person name="Korhonen P.K."/>
            <person name="Young N.D."/>
            <person name="Hall R.S."/>
            <person name="Jex A.R."/>
            <person name="Murali S.C."/>
            <person name="Hughes D.S."/>
            <person name="Lee S.F."/>
            <person name="Perry T."/>
            <person name="Stroehlein A.J."/>
            <person name="Ansell B.R."/>
            <person name="Breugelmans B."/>
            <person name="Hofmann A."/>
            <person name="Qu J."/>
            <person name="Dugan S."/>
            <person name="Lee S.L."/>
            <person name="Chao H."/>
            <person name="Dinh H."/>
            <person name="Han Y."/>
            <person name="Doddapaneni H.V."/>
            <person name="Worley K.C."/>
            <person name="Muzny D.M."/>
            <person name="Ioannidis P."/>
            <person name="Waterhouse R.M."/>
            <person name="Zdobnov E.M."/>
            <person name="James P.J."/>
            <person name="Bagnall N.H."/>
            <person name="Kotze A.C."/>
            <person name="Gibbs R.A."/>
            <person name="Richards S."/>
            <person name="Batterham P."/>
            <person name="Gasser R.B."/>
        </authorList>
    </citation>
    <scope>NUCLEOTIDE SEQUENCE [LARGE SCALE GENOMIC DNA]</scope>
    <source>
        <strain evidence="1 2">LS</strain>
        <tissue evidence="1">Full body</tissue>
    </source>
</reference>
<comment type="caution">
    <text evidence="1">The sequence shown here is derived from an EMBL/GenBank/DDBJ whole genome shotgun (WGS) entry which is preliminary data.</text>
</comment>
<evidence type="ECO:0000313" key="1">
    <source>
        <dbReference type="EMBL" id="KNC22175.1"/>
    </source>
</evidence>
<accession>A0A0L0BQ13</accession>
<dbReference type="AlphaFoldDB" id="A0A0L0BQ13"/>
<keyword evidence="2" id="KW-1185">Reference proteome</keyword>
<gene>
    <name evidence="1" type="ORF">FF38_01843</name>
</gene>
<dbReference type="Proteomes" id="UP000037069">
    <property type="component" value="Unassembled WGS sequence"/>
</dbReference>
<dbReference type="OMA" id="RDDHCID"/>
<dbReference type="EMBL" id="JRES01001539">
    <property type="protein sequence ID" value="KNC22175.1"/>
    <property type="molecule type" value="Genomic_DNA"/>
</dbReference>
<sequence length="230" mass="26950">MEPTQAIDTSVLEQLARREQQLEQLRSAYLELQQQQQLPQQHQQYNQLDRILKNVSYLPVFTGVGDITINSFLSSAEYLLSTIGEESLKKEAIKAIYYRNIQGEAKNVVINVQQPDNWTIIKKTLMLRYRPDVEPHQIYRRINELRVNNVSELAVELQNLKYKSDELSIYYRDDHCIDLTNVDIFIFKKPFLLRMFWTCNAKRESVVDLLRLLDEGGPHPRGVLKKLRGS</sequence>
<evidence type="ECO:0000313" key="2">
    <source>
        <dbReference type="Proteomes" id="UP000037069"/>
    </source>
</evidence>
<protein>
    <submittedName>
        <fullName evidence="1">Uncharacterized protein</fullName>
    </submittedName>
</protein>
<organism evidence="1 2">
    <name type="scientific">Lucilia cuprina</name>
    <name type="common">Green bottle fly</name>
    <name type="synonym">Australian sheep blowfly</name>
    <dbReference type="NCBI Taxonomy" id="7375"/>
    <lineage>
        <taxon>Eukaryota</taxon>
        <taxon>Metazoa</taxon>
        <taxon>Ecdysozoa</taxon>
        <taxon>Arthropoda</taxon>
        <taxon>Hexapoda</taxon>
        <taxon>Insecta</taxon>
        <taxon>Pterygota</taxon>
        <taxon>Neoptera</taxon>
        <taxon>Endopterygota</taxon>
        <taxon>Diptera</taxon>
        <taxon>Brachycera</taxon>
        <taxon>Muscomorpha</taxon>
        <taxon>Oestroidea</taxon>
        <taxon>Calliphoridae</taxon>
        <taxon>Luciliinae</taxon>
        <taxon>Lucilia</taxon>
    </lineage>
</organism>
<proteinExistence type="predicted"/>